<dbReference type="EMBL" id="JBIMZQ010000006">
    <property type="protein sequence ID" value="KAL3670677.1"/>
    <property type="molecule type" value="Genomic_DNA"/>
</dbReference>
<evidence type="ECO:0000256" key="7">
    <source>
        <dbReference type="ARBA" id="ARBA00022918"/>
    </source>
</evidence>
<evidence type="ECO:0000256" key="1">
    <source>
        <dbReference type="ARBA" id="ARBA00022722"/>
    </source>
</evidence>
<organism evidence="11 12">
    <name type="scientific">Phytophthora oleae</name>
    <dbReference type="NCBI Taxonomy" id="2107226"/>
    <lineage>
        <taxon>Eukaryota</taxon>
        <taxon>Sar</taxon>
        <taxon>Stramenopiles</taxon>
        <taxon>Oomycota</taxon>
        <taxon>Peronosporomycetes</taxon>
        <taxon>Peronosporales</taxon>
        <taxon>Peronosporaceae</taxon>
        <taxon>Phytophthora</taxon>
    </lineage>
</organism>
<evidence type="ECO:0000313" key="11">
    <source>
        <dbReference type="EMBL" id="KAL3670677.1"/>
    </source>
</evidence>
<dbReference type="GO" id="GO:0015074">
    <property type="term" value="P:DNA integration"/>
    <property type="evidence" value="ECO:0007669"/>
    <property type="project" value="UniProtKB-KW"/>
</dbReference>
<proteinExistence type="predicted"/>
<dbReference type="InterPro" id="IPR039537">
    <property type="entry name" value="Retrotran_Ty1/copia-like"/>
</dbReference>
<evidence type="ECO:0000256" key="6">
    <source>
        <dbReference type="ARBA" id="ARBA00022908"/>
    </source>
</evidence>
<keyword evidence="4" id="KW-0378">Hydrolase</keyword>
<keyword evidence="7" id="KW-0695">RNA-directed DNA polymerase</keyword>
<keyword evidence="8" id="KW-0548">Nucleotidyltransferase</keyword>
<dbReference type="GO" id="GO:0016787">
    <property type="term" value="F:hydrolase activity"/>
    <property type="evidence" value="ECO:0007669"/>
    <property type="project" value="UniProtKB-KW"/>
</dbReference>
<evidence type="ECO:0000256" key="9">
    <source>
        <dbReference type="ARBA" id="ARBA00023172"/>
    </source>
</evidence>
<dbReference type="PANTHER" id="PTHR42648:SF11">
    <property type="entry name" value="TRANSPOSON TY4-P GAG-POL POLYPROTEIN"/>
    <property type="match status" value="1"/>
</dbReference>
<dbReference type="PROSITE" id="PS50994">
    <property type="entry name" value="INTEGRASE"/>
    <property type="match status" value="1"/>
</dbReference>
<keyword evidence="1" id="KW-0540">Nuclease</keyword>
<feature type="domain" description="Integrase catalytic" evidence="10">
    <location>
        <begin position="1"/>
        <end position="97"/>
    </location>
</feature>
<accession>A0ABD3FWB4</accession>
<dbReference type="GO" id="GO:0004519">
    <property type="term" value="F:endonuclease activity"/>
    <property type="evidence" value="ECO:0007669"/>
    <property type="project" value="UniProtKB-KW"/>
</dbReference>
<keyword evidence="9" id="KW-0233">DNA recombination</keyword>
<dbReference type="GO" id="GO:0046872">
    <property type="term" value="F:metal ion binding"/>
    <property type="evidence" value="ECO:0007669"/>
    <property type="project" value="UniProtKB-KW"/>
</dbReference>
<evidence type="ECO:0000259" key="10">
    <source>
        <dbReference type="PROSITE" id="PS50994"/>
    </source>
</evidence>
<gene>
    <name evidence="11" type="ORF">V7S43_019099</name>
</gene>
<keyword evidence="8" id="KW-0239">DNA-directed DNA polymerase</keyword>
<keyword evidence="5" id="KW-0460">Magnesium</keyword>
<name>A0ABD3FWB4_9STRA</name>
<dbReference type="GO" id="GO:0003887">
    <property type="term" value="F:DNA-directed DNA polymerase activity"/>
    <property type="evidence" value="ECO:0007669"/>
    <property type="project" value="UniProtKB-KW"/>
</dbReference>
<keyword evidence="2" id="KW-0479">Metal-binding</keyword>
<evidence type="ECO:0000256" key="2">
    <source>
        <dbReference type="ARBA" id="ARBA00022723"/>
    </source>
</evidence>
<dbReference type="Gene3D" id="3.30.420.10">
    <property type="entry name" value="Ribonuclease H-like superfamily/Ribonuclease H"/>
    <property type="match status" value="1"/>
</dbReference>
<sequence length="137" mass="15096">MLHSDQGGEFLSNELRVFCESNGIEQATTNSYSPQDNGIVQRANGAVLPRIRAALEVTDLPNLLWGEALLHVVNTLNKLQTKPLGMSSPHEMLYSAGACRATYVGCLVQTHIPVEFRTRKEKLSPRAAMGLLLGYRM</sequence>
<dbReference type="InterPro" id="IPR001584">
    <property type="entry name" value="Integrase_cat-core"/>
</dbReference>
<evidence type="ECO:0000256" key="8">
    <source>
        <dbReference type="ARBA" id="ARBA00022932"/>
    </source>
</evidence>
<evidence type="ECO:0000256" key="3">
    <source>
        <dbReference type="ARBA" id="ARBA00022759"/>
    </source>
</evidence>
<dbReference type="GO" id="GO:0003964">
    <property type="term" value="F:RNA-directed DNA polymerase activity"/>
    <property type="evidence" value="ECO:0007669"/>
    <property type="project" value="UniProtKB-KW"/>
</dbReference>
<dbReference type="AlphaFoldDB" id="A0ABD3FWB4"/>
<dbReference type="PANTHER" id="PTHR42648">
    <property type="entry name" value="TRANSPOSASE, PUTATIVE-RELATED"/>
    <property type="match status" value="1"/>
</dbReference>
<dbReference type="Proteomes" id="UP001632037">
    <property type="component" value="Unassembled WGS sequence"/>
</dbReference>
<keyword evidence="6" id="KW-0229">DNA integration</keyword>
<reference evidence="11 12" key="1">
    <citation type="submission" date="2024-09" db="EMBL/GenBank/DDBJ databases">
        <title>Genome sequencing and assembly of Phytophthora oleae, isolate VK10A, causative agent of rot of olive drupes.</title>
        <authorList>
            <person name="Conti Taguali S."/>
            <person name="Riolo M."/>
            <person name="La Spada F."/>
            <person name="Cacciola S.O."/>
            <person name="Dionisio G."/>
        </authorList>
    </citation>
    <scope>NUCLEOTIDE SEQUENCE [LARGE SCALE GENOMIC DNA]</scope>
    <source>
        <strain evidence="11 12">VK10A</strain>
    </source>
</reference>
<protein>
    <recommendedName>
        <fullName evidence="10">Integrase catalytic domain-containing protein</fullName>
    </recommendedName>
</protein>
<evidence type="ECO:0000313" key="12">
    <source>
        <dbReference type="Proteomes" id="UP001632037"/>
    </source>
</evidence>
<keyword evidence="8" id="KW-0808">Transferase</keyword>
<keyword evidence="3" id="KW-0255">Endonuclease</keyword>
<keyword evidence="12" id="KW-1185">Reference proteome</keyword>
<comment type="caution">
    <text evidence="11">The sequence shown here is derived from an EMBL/GenBank/DDBJ whole genome shotgun (WGS) entry which is preliminary data.</text>
</comment>
<dbReference type="GO" id="GO:0006310">
    <property type="term" value="P:DNA recombination"/>
    <property type="evidence" value="ECO:0007669"/>
    <property type="project" value="UniProtKB-KW"/>
</dbReference>
<evidence type="ECO:0000256" key="5">
    <source>
        <dbReference type="ARBA" id="ARBA00022842"/>
    </source>
</evidence>
<dbReference type="InterPro" id="IPR012337">
    <property type="entry name" value="RNaseH-like_sf"/>
</dbReference>
<dbReference type="InterPro" id="IPR036397">
    <property type="entry name" value="RNaseH_sf"/>
</dbReference>
<dbReference type="SUPFAM" id="SSF53098">
    <property type="entry name" value="Ribonuclease H-like"/>
    <property type="match status" value="1"/>
</dbReference>
<evidence type="ECO:0000256" key="4">
    <source>
        <dbReference type="ARBA" id="ARBA00022801"/>
    </source>
</evidence>